<name>M3ID64_LEPIT</name>
<proteinExistence type="predicted"/>
<sequence>MIHRHLYNLVEKNLEKPLNKEKIFSLSQIQTFVYISFDIPPIFSELGWFRFYPVTTQF</sequence>
<dbReference type="EMBL" id="AFMD02000537">
    <property type="protein sequence ID" value="EMG19283.1"/>
    <property type="molecule type" value="Genomic_DNA"/>
</dbReference>
<dbReference type="Proteomes" id="UP000011778">
    <property type="component" value="Unassembled WGS sequence"/>
</dbReference>
<comment type="caution">
    <text evidence="1">The sequence shown here is derived from an EMBL/GenBank/DDBJ whole genome shotgun (WGS) entry which is preliminary data.</text>
</comment>
<accession>M3ID64</accession>
<dbReference type="AlphaFoldDB" id="M3ID64"/>
<evidence type="ECO:0000313" key="2">
    <source>
        <dbReference type="Proteomes" id="UP000011778"/>
    </source>
</evidence>
<reference evidence="1 2" key="1">
    <citation type="submission" date="2013-02" db="EMBL/GenBank/DDBJ databases">
        <authorList>
            <person name="Harkins D.M."/>
            <person name="Durkin A.S."/>
            <person name="Brinkac L.M."/>
            <person name="Haft D.H."/>
            <person name="Selengut J.D."/>
            <person name="Sanka R."/>
            <person name="DePew J."/>
            <person name="Purushe J."/>
            <person name="Tulsiani S.M."/>
            <person name="Graham G.C."/>
            <person name="Burns M.-A."/>
            <person name="Dohnt M.F."/>
            <person name="Smythe L.D."/>
            <person name="McKay D.B."/>
            <person name="Craig S.B."/>
            <person name="Vinetz J.M."/>
            <person name="Sutton G.G."/>
            <person name="Nierman W.C."/>
            <person name="Fouts D.E."/>
        </authorList>
    </citation>
    <scope>NUCLEOTIDE SEQUENCE [LARGE SCALE GENOMIC DNA]</scope>
    <source>
        <strain evidence="1 2">LT2050</strain>
    </source>
</reference>
<protein>
    <submittedName>
        <fullName evidence="1">Uncharacterized protein</fullName>
    </submittedName>
</protein>
<gene>
    <name evidence="1" type="ORF">LEP1GSC150_4114</name>
</gene>
<evidence type="ECO:0000313" key="1">
    <source>
        <dbReference type="EMBL" id="EMG19283.1"/>
    </source>
</evidence>
<organism evidence="1 2">
    <name type="scientific">Leptospira interrogans serovar Copenhageni str. LT2050</name>
    <dbReference type="NCBI Taxonomy" id="1001598"/>
    <lineage>
        <taxon>Bacteria</taxon>
        <taxon>Pseudomonadati</taxon>
        <taxon>Spirochaetota</taxon>
        <taxon>Spirochaetia</taxon>
        <taxon>Leptospirales</taxon>
        <taxon>Leptospiraceae</taxon>
        <taxon>Leptospira</taxon>
    </lineage>
</organism>